<feature type="transmembrane region" description="Helical" evidence="1">
    <location>
        <begin position="103"/>
        <end position="128"/>
    </location>
</feature>
<reference evidence="2 3" key="1">
    <citation type="submission" date="2015-09" db="EMBL/GenBank/DDBJ databases">
        <authorList>
            <consortium name="Pathogen Informatics"/>
        </authorList>
    </citation>
    <scope>NUCLEOTIDE SEQUENCE [LARGE SCALE GENOMIC DNA]</scope>
    <source>
        <strain evidence="2 3">2789STDY5834898</strain>
    </source>
</reference>
<dbReference type="AlphaFoldDB" id="A0A174NPS9"/>
<proteinExistence type="predicted"/>
<evidence type="ECO:0000313" key="2">
    <source>
        <dbReference type="EMBL" id="CUP50613.1"/>
    </source>
</evidence>
<feature type="transmembrane region" description="Helical" evidence="1">
    <location>
        <begin position="60"/>
        <end position="75"/>
    </location>
</feature>
<evidence type="ECO:0000313" key="3">
    <source>
        <dbReference type="Proteomes" id="UP000095766"/>
    </source>
</evidence>
<evidence type="ECO:0008006" key="4">
    <source>
        <dbReference type="Google" id="ProtNLM"/>
    </source>
</evidence>
<accession>A0A174NPS9</accession>
<keyword evidence="1" id="KW-0472">Membrane</keyword>
<sequence>MNVWKYIYIKFYEFRRWILGKTLGEVYAAMLFVASLDCLFYWGIVTFVDGFTGYHLLPKYKPLYAFLFIGGALIIEKIRKRSMCKEGVFERMKKEVEEEPRKTFWGILSLLFILLSLAFFTLSIYLWGKRMIPVVVSF</sequence>
<dbReference type="Proteomes" id="UP000095766">
    <property type="component" value="Unassembled WGS sequence"/>
</dbReference>
<organism evidence="2 3">
    <name type="scientific">Bacteroides uniformis</name>
    <dbReference type="NCBI Taxonomy" id="820"/>
    <lineage>
        <taxon>Bacteria</taxon>
        <taxon>Pseudomonadati</taxon>
        <taxon>Bacteroidota</taxon>
        <taxon>Bacteroidia</taxon>
        <taxon>Bacteroidales</taxon>
        <taxon>Bacteroidaceae</taxon>
        <taxon>Bacteroides</taxon>
    </lineage>
</organism>
<dbReference type="RefSeq" id="WP_055300617.1">
    <property type="nucleotide sequence ID" value="NZ_CZAO01000007.1"/>
</dbReference>
<keyword evidence="1" id="KW-0812">Transmembrane</keyword>
<protein>
    <recommendedName>
        <fullName evidence="4">Transmembrane protein</fullName>
    </recommendedName>
</protein>
<name>A0A174NPS9_BACUN</name>
<feature type="transmembrane region" description="Helical" evidence="1">
    <location>
        <begin position="26"/>
        <end position="48"/>
    </location>
</feature>
<evidence type="ECO:0000256" key="1">
    <source>
        <dbReference type="SAM" id="Phobius"/>
    </source>
</evidence>
<gene>
    <name evidence="2" type="ORF">ERS852510_01679</name>
</gene>
<keyword evidence="1" id="KW-1133">Transmembrane helix</keyword>
<dbReference type="EMBL" id="CZAO01000007">
    <property type="protein sequence ID" value="CUP50613.1"/>
    <property type="molecule type" value="Genomic_DNA"/>
</dbReference>